<accession>A0A956LZW5</accession>
<gene>
    <name evidence="3" type="ORF">KC729_06395</name>
</gene>
<dbReference type="PANTHER" id="PTHR39430:SF1">
    <property type="entry name" value="PROTEASE"/>
    <property type="match status" value="1"/>
</dbReference>
<keyword evidence="1" id="KW-1133">Transmembrane helix</keyword>
<evidence type="ECO:0000256" key="1">
    <source>
        <dbReference type="SAM" id="Phobius"/>
    </source>
</evidence>
<feature type="transmembrane region" description="Helical" evidence="1">
    <location>
        <begin position="142"/>
        <end position="162"/>
    </location>
</feature>
<feature type="transmembrane region" description="Helical" evidence="1">
    <location>
        <begin position="200"/>
        <end position="222"/>
    </location>
</feature>
<feature type="transmembrane region" description="Helical" evidence="1">
    <location>
        <begin position="174"/>
        <end position="194"/>
    </location>
</feature>
<keyword evidence="3" id="KW-0378">Hydrolase</keyword>
<dbReference type="GO" id="GO:0008237">
    <property type="term" value="F:metallopeptidase activity"/>
    <property type="evidence" value="ECO:0007669"/>
    <property type="project" value="UniProtKB-KW"/>
</dbReference>
<organism evidence="3 4">
    <name type="scientific">Eiseniibacteriota bacterium</name>
    <dbReference type="NCBI Taxonomy" id="2212470"/>
    <lineage>
        <taxon>Bacteria</taxon>
        <taxon>Candidatus Eiseniibacteriota</taxon>
    </lineage>
</organism>
<feature type="domain" description="CAAX prenyl protease 2/Lysostaphin resistance protein A-like" evidence="2">
    <location>
        <begin position="143"/>
        <end position="237"/>
    </location>
</feature>
<feature type="transmembrane region" description="Helical" evidence="1">
    <location>
        <begin position="7"/>
        <end position="29"/>
    </location>
</feature>
<dbReference type="EMBL" id="JAGQHR010000140">
    <property type="protein sequence ID" value="MCA9727295.1"/>
    <property type="molecule type" value="Genomic_DNA"/>
</dbReference>
<feature type="transmembrane region" description="Helical" evidence="1">
    <location>
        <begin position="92"/>
        <end position="112"/>
    </location>
</feature>
<evidence type="ECO:0000259" key="2">
    <source>
        <dbReference type="Pfam" id="PF02517"/>
    </source>
</evidence>
<evidence type="ECO:0000313" key="3">
    <source>
        <dbReference type="EMBL" id="MCA9727295.1"/>
    </source>
</evidence>
<dbReference type="AlphaFoldDB" id="A0A956LZW5"/>
<dbReference type="Pfam" id="PF02517">
    <property type="entry name" value="Rce1-like"/>
    <property type="match status" value="1"/>
</dbReference>
<feature type="transmembrane region" description="Helical" evidence="1">
    <location>
        <begin position="243"/>
        <end position="264"/>
    </location>
</feature>
<keyword evidence="1" id="KW-0812">Transmembrane</keyword>
<feature type="transmembrane region" description="Helical" evidence="1">
    <location>
        <begin position="49"/>
        <end position="71"/>
    </location>
</feature>
<sequence length="331" mass="36042">MIRRILAVLEVLGVLTIGWFLTRVVLQLLPVPSLEGELEKAIVVPRPDFTRLAAMALLPLTAQAVCILLPAQLVSRFLRRESFLGKRSGGTSGIVASLLMGATAFCVFALPMRGLVAANQLRTLGVEPSYWALFDKPWDRGFWLFMAIGSFALIPVLEELVYRGYCQSRLERAFGAPAAVIGTSLLFAAVHFQYYHGDVLNITMLLSLFVVAIGIGTSYQITRSLAAPILVHALMNIPTKSPWSLAYLVLMLVGVILLRSRAALLSRMVGQALPLRGREVWACLPIAAFAVGMQVAAPIAMAVFFSGFIIALVLERRARLHSPSSPELAAE</sequence>
<protein>
    <submittedName>
        <fullName evidence="3">CPBP family intramembrane metalloprotease</fullName>
    </submittedName>
</protein>
<comment type="caution">
    <text evidence="3">The sequence shown here is derived from an EMBL/GenBank/DDBJ whole genome shotgun (WGS) entry which is preliminary data.</text>
</comment>
<dbReference type="GO" id="GO:0004175">
    <property type="term" value="F:endopeptidase activity"/>
    <property type="evidence" value="ECO:0007669"/>
    <property type="project" value="UniProtKB-ARBA"/>
</dbReference>
<keyword evidence="3" id="KW-0482">Metalloprotease</keyword>
<dbReference type="GO" id="GO:0080120">
    <property type="term" value="P:CAAX-box protein maturation"/>
    <property type="evidence" value="ECO:0007669"/>
    <property type="project" value="UniProtKB-ARBA"/>
</dbReference>
<reference evidence="3" key="2">
    <citation type="journal article" date="2021" name="Microbiome">
        <title>Successional dynamics and alternative stable states in a saline activated sludge microbial community over 9 years.</title>
        <authorList>
            <person name="Wang Y."/>
            <person name="Ye J."/>
            <person name="Ju F."/>
            <person name="Liu L."/>
            <person name="Boyd J.A."/>
            <person name="Deng Y."/>
            <person name="Parks D.H."/>
            <person name="Jiang X."/>
            <person name="Yin X."/>
            <person name="Woodcroft B.J."/>
            <person name="Tyson G.W."/>
            <person name="Hugenholtz P."/>
            <person name="Polz M.F."/>
            <person name="Zhang T."/>
        </authorList>
    </citation>
    <scope>NUCLEOTIDE SEQUENCE</scope>
    <source>
        <strain evidence="3">HKST-UBA01</strain>
    </source>
</reference>
<feature type="transmembrane region" description="Helical" evidence="1">
    <location>
        <begin position="284"/>
        <end position="314"/>
    </location>
</feature>
<evidence type="ECO:0000313" key="4">
    <source>
        <dbReference type="Proteomes" id="UP000697710"/>
    </source>
</evidence>
<proteinExistence type="predicted"/>
<dbReference type="InterPro" id="IPR003675">
    <property type="entry name" value="Rce1/LyrA-like_dom"/>
</dbReference>
<dbReference type="Proteomes" id="UP000697710">
    <property type="component" value="Unassembled WGS sequence"/>
</dbReference>
<keyword evidence="3" id="KW-0645">Protease</keyword>
<dbReference type="PANTHER" id="PTHR39430">
    <property type="entry name" value="MEMBRANE-ASSOCIATED PROTEASE-RELATED"/>
    <property type="match status" value="1"/>
</dbReference>
<keyword evidence="1" id="KW-0472">Membrane</keyword>
<name>A0A956LZW5_UNCEI</name>
<reference evidence="3" key="1">
    <citation type="submission" date="2020-04" db="EMBL/GenBank/DDBJ databases">
        <authorList>
            <person name="Zhang T."/>
        </authorList>
    </citation>
    <scope>NUCLEOTIDE SEQUENCE</scope>
    <source>
        <strain evidence="3">HKST-UBA01</strain>
    </source>
</reference>